<dbReference type="GO" id="GO:0052621">
    <property type="term" value="F:diguanylate cyclase activity"/>
    <property type="evidence" value="ECO:0007669"/>
    <property type="project" value="UniProtKB-EC"/>
</dbReference>
<feature type="transmembrane region" description="Helical" evidence="4">
    <location>
        <begin position="31"/>
        <end position="52"/>
    </location>
</feature>
<accession>Q0AAU2</accession>
<evidence type="ECO:0000313" key="8">
    <source>
        <dbReference type="EMBL" id="ABI56045.1"/>
    </source>
</evidence>
<keyword evidence="4" id="KW-1133">Transmembrane helix</keyword>
<proteinExistence type="predicted"/>
<keyword evidence="4" id="KW-0472">Membrane</keyword>
<feature type="domain" description="HAMP" evidence="6">
    <location>
        <begin position="220"/>
        <end position="272"/>
    </location>
</feature>
<sequence length="686" mass="76789">MTPDQSSSARRATAGGTHVKPALRTRLARRVLLPILLVAFLLAILAGSLSYWQSQEMMRGKSESMATHLLRAAGIALANSSSSHQLQRVVEALGANPEVLEVLIGRPGEGRLLAAHDPGLLGQDWSDVIETRFSAEEYQRLRREGGPMLLQGDGPLLALREIPAGVIRLVDRPSGEAWVLLSMRRDWEPGLFSTDTLYPVWWAVVVVLLYGLVSTWVVKRYVLQPVWSLERTLKAREGGDRSARTALQGWDELARLGRTLDHLLDVEDERLGLYQQIFERHDAIQWLVDPREGVLVDVNEAAARFYGFHRTEMRGMPVSKINQLSPEAVREAMARVQRGEQKVLYFPHRLASGEIREVEVHSGAVDVGGREYLHSIIHDITERRELARNRRQLVEILEASPQFIAMAEAEGRLVYLNRAGRALFREWLPGVSPESKDLTVNFAEVLRLAHPPWAVRRILEEGLPTAAREGHWMGETAFRRADGGETPLQQLIVAHRDETGRVERYSTVAEDITERKRREQALRYRASHDGLTGLYNRRHTQRALERELRLAARTGHPVSVVLFDLDHFKRVNDTHGHNAGDQVLRQLAGLVTERVRDTDIVGRWGGEEFLLVLPGTDETGAGQLAEVLRAYVAEARFPIPDPVTISLGYAQAGADEGADALFKRVDQALYAAKANGRNRAQAAKAL</sequence>
<dbReference type="Gene3D" id="3.30.70.270">
    <property type="match status" value="1"/>
</dbReference>
<dbReference type="InterPro" id="IPR000700">
    <property type="entry name" value="PAS-assoc_C"/>
</dbReference>
<dbReference type="InterPro" id="IPR000160">
    <property type="entry name" value="GGDEF_dom"/>
</dbReference>
<dbReference type="InterPro" id="IPR043128">
    <property type="entry name" value="Rev_trsase/Diguanyl_cyclase"/>
</dbReference>
<gene>
    <name evidence="8" type="ordered locus">Mlg_0691</name>
</gene>
<dbReference type="Gene3D" id="3.30.450.20">
    <property type="entry name" value="PAS domain"/>
    <property type="match status" value="2"/>
</dbReference>
<dbReference type="Pfam" id="PF00990">
    <property type="entry name" value="GGDEF"/>
    <property type="match status" value="1"/>
</dbReference>
<feature type="domain" description="GGDEF" evidence="7">
    <location>
        <begin position="556"/>
        <end position="685"/>
    </location>
</feature>
<comment type="catalytic activity">
    <reaction evidence="3">
        <text>2 GTP = 3',3'-c-di-GMP + 2 diphosphate</text>
        <dbReference type="Rhea" id="RHEA:24898"/>
        <dbReference type="ChEBI" id="CHEBI:33019"/>
        <dbReference type="ChEBI" id="CHEBI:37565"/>
        <dbReference type="ChEBI" id="CHEBI:58805"/>
        <dbReference type="EC" id="2.7.7.65"/>
    </reaction>
</comment>
<dbReference type="GO" id="GO:0007165">
    <property type="term" value="P:signal transduction"/>
    <property type="evidence" value="ECO:0007669"/>
    <property type="project" value="InterPro"/>
</dbReference>
<dbReference type="NCBIfam" id="TIGR00254">
    <property type="entry name" value="GGDEF"/>
    <property type="match status" value="1"/>
</dbReference>
<dbReference type="AlphaFoldDB" id="Q0AAU2"/>
<organism evidence="8 9">
    <name type="scientific">Alkalilimnicola ehrlichii (strain ATCC BAA-1101 / DSM 17681 / MLHE-1)</name>
    <dbReference type="NCBI Taxonomy" id="187272"/>
    <lineage>
        <taxon>Bacteria</taxon>
        <taxon>Pseudomonadati</taxon>
        <taxon>Pseudomonadota</taxon>
        <taxon>Gammaproteobacteria</taxon>
        <taxon>Chromatiales</taxon>
        <taxon>Ectothiorhodospiraceae</taxon>
        <taxon>Alkalilimnicola</taxon>
    </lineage>
</organism>
<dbReference type="InterPro" id="IPR001610">
    <property type="entry name" value="PAC"/>
</dbReference>
<dbReference type="HOGENOM" id="CLU_400985_0_0_6"/>
<dbReference type="InterPro" id="IPR000014">
    <property type="entry name" value="PAS"/>
</dbReference>
<dbReference type="CDD" id="cd01949">
    <property type="entry name" value="GGDEF"/>
    <property type="match status" value="1"/>
</dbReference>
<dbReference type="SMART" id="SM00304">
    <property type="entry name" value="HAMP"/>
    <property type="match status" value="1"/>
</dbReference>
<comment type="cofactor">
    <cofactor evidence="1">
        <name>Mg(2+)</name>
        <dbReference type="ChEBI" id="CHEBI:18420"/>
    </cofactor>
</comment>
<dbReference type="PANTHER" id="PTHR45138:SF9">
    <property type="entry name" value="DIGUANYLATE CYCLASE DGCM-RELATED"/>
    <property type="match status" value="1"/>
</dbReference>
<dbReference type="EMBL" id="CP000453">
    <property type="protein sequence ID" value="ABI56045.1"/>
    <property type="molecule type" value="Genomic_DNA"/>
</dbReference>
<dbReference type="PROSITE" id="PS50113">
    <property type="entry name" value="PAC"/>
    <property type="match status" value="1"/>
</dbReference>
<dbReference type="CDD" id="cd00130">
    <property type="entry name" value="PAS"/>
    <property type="match status" value="1"/>
</dbReference>
<dbReference type="KEGG" id="aeh:Mlg_0691"/>
<feature type="domain" description="PAC" evidence="5">
    <location>
        <begin position="472"/>
        <end position="524"/>
    </location>
</feature>
<dbReference type="Pfam" id="PF08448">
    <property type="entry name" value="PAS_4"/>
    <property type="match status" value="2"/>
</dbReference>
<name>Q0AAU2_ALKEH</name>
<keyword evidence="9" id="KW-1185">Reference proteome</keyword>
<dbReference type="SUPFAM" id="SSF55785">
    <property type="entry name" value="PYP-like sensor domain (PAS domain)"/>
    <property type="match status" value="2"/>
</dbReference>
<evidence type="ECO:0000313" key="9">
    <source>
        <dbReference type="Proteomes" id="UP000001962"/>
    </source>
</evidence>
<evidence type="ECO:0000256" key="1">
    <source>
        <dbReference type="ARBA" id="ARBA00001946"/>
    </source>
</evidence>
<dbReference type="SUPFAM" id="SSF55073">
    <property type="entry name" value="Nucleotide cyclase"/>
    <property type="match status" value="1"/>
</dbReference>
<reference evidence="9" key="1">
    <citation type="submission" date="2006-08" db="EMBL/GenBank/DDBJ databases">
        <title>Complete sequence of Alkalilimnicola ehrilichei MLHE-1.</title>
        <authorList>
            <person name="Copeland A."/>
            <person name="Lucas S."/>
            <person name="Lapidus A."/>
            <person name="Barry K."/>
            <person name="Detter J.C."/>
            <person name="Glavina del Rio T."/>
            <person name="Hammon N."/>
            <person name="Israni S."/>
            <person name="Dalin E."/>
            <person name="Tice H."/>
            <person name="Pitluck S."/>
            <person name="Sims D."/>
            <person name="Brettin T."/>
            <person name="Bruce D."/>
            <person name="Han C."/>
            <person name="Tapia R."/>
            <person name="Gilna P."/>
            <person name="Schmutz J."/>
            <person name="Larimer F."/>
            <person name="Land M."/>
            <person name="Hauser L."/>
            <person name="Kyrpides N."/>
            <person name="Mikhailova N."/>
            <person name="Oremland R.S."/>
            <person name="Hoeft S.E."/>
            <person name="Switzer-Blum J."/>
            <person name="Kulp T."/>
            <person name="King G."/>
            <person name="Tabita R."/>
            <person name="Witte B."/>
            <person name="Santini J.M."/>
            <person name="Basu P."/>
            <person name="Hollibaugh J.T."/>
            <person name="Xie G."/>
            <person name="Stolz J.F."/>
            <person name="Richardson P."/>
        </authorList>
    </citation>
    <scope>NUCLEOTIDE SEQUENCE [LARGE SCALE GENOMIC DNA]</scope>
    <source>
        <strain evidence="9">ATCC BAA-1101 / DSM 17681 / MLHE-1</strain>
    </source>
</reference>
<dbReference type="InterPro" id="IPR003660">
    <property type="entry name" value="HAMP_dom"/>
</dbReference>
<dbReference type="GO" id="GO:0005886">
    <property type="term" value="C:plasma membrane"/>
    <property type="evidence" value="ECO:0007669"/>
    <property type="project" value="TreeGrafter"/>
</dbReference>
<dbReference type="GO" id="GO:0043709">
    <property type="term" value="P:cell adhesion involved in single-species biofilm formation"/>
    <property type="evidence" value="ECO:0007669"/>
    <property type="project" value="TreeGrafter"/>
</dbReference>
<evidence type="ECO:0000259" key="5">
    <source>
        <dbReference type="PROSITE" id="PS50113"/>
    </source>
</evidence>
<dbReference type="NCBIfam" id="TIGR00229">
    <property type="entry name" value="sensory_box"/>
    <property type="match status" value="2"/>
</dbReference>
<dbReference type="GO" id="GO:1902201">
    <property type="term" value="P:negative regulation of bacterial-type flagellum-dependent cell motility"/>
    <property type="evidence" value="ECO:0007669"/>
    <property type="project" value="TreeGrafter"/>
</dbReference>
<dbReference type="InterPro" id="IPR035965">
    <property type="entry name" value="PAS-like_dom_sf"/>
</dbReference>
<dbReference type="SMART" id="SM00086">
    <property type="entry name" value="PAC"/>
    <property type="match status" value="2"/>
</dbReference>
<dbReference type="PROSITE" id="PS50885">
    <property type="entry name" value="HAMP"/>
    <property type="match status" value="1"/>
</dbReference>
<dbReference type="FunFam" id="3.30.70.270:FF:000001">
    <property type="entry name" value="Diguanylate cyclase domain protein"/>
    <property type="match status" value="1"/>
</dbReference>
<dbReference type="Proteomes" id="UP000001962">
    <property type="component" value="Chromosome"/>
</dbReference>
<evidence type="ECO:0000256" key="2">
    <source>
        <dbReference type="ARBA" id="ARBA00012528"/>
    </source>
</evidence>
<keyword evidence="4" id="KW-0812">Transmembrane</keyword>
<evidence type="ECO:0000256" key="3">
    <source>
        <dbReference type="ARBA" id="ARBA00034247"/>
    </source>
</evidence>
<dbReference type="InterPro" id="IPR029787">
    <property type="entry name" value="Nucleotide_cyclase"/>
</dbReference>
<evidence type="ECO:0000259" key="6">
    <source>
        <dbReference type="PROSITE" id="PS50885"/>
    </source>
</evidence>
<protein>
    <recommendedName>
        <fullName evidence="2">diguanylate cyclase</fullName>
        <ecNumber evidence="2">2.7.7.65</ecNumber>
    </recommendedName>
</protein>
<dbReference type="SMART" id="SM00267">
    <property type="entry name" value="GGDEF"/>
    <property type="match status" value="1"/>
</dbReference>
<dbReference type="PROSITE" id="PS50887">
    <property type="entry name" value="GGDEF"/>
    <property type="match status" value="1"/>
</dbReference>
<dbReference type="SMART" id="SM00091">
    <property type="entry name" value="PAS"/>
    <property type="match status" value="2"/>
</dbReference>
<dbReference type="eggNOG" id="COG3706">
    <property type="taxonomic scope" value="Bacteria"/>
</dbReference>
<dbReference type="InterPro" id="IPR013656">
    <property type="entry name" value="PAS_4"/>
</dbReference>
<evidence type="ECO:0000256" key="4">
    <source>
        <dbReference type="SAM" id="Phobius"/>
    </source>
</evidence>
<dbReference type="EC" id="2.7.7.65" evidence="2"/>
<dbReference type="PANTHER" id="PTHR45138">
    <property type="entry name" value="REGULATORY COMPONENTS OF SENSORY TRANSDUCTION SYSTEM"/>
    <property type="match status" value="1"/>
</dbReference>
<dbReference type="eggNOG" id="COG5002">
    <property type="taxonomic scope" value="Bacteria"/>
</dbReference>
<dbReference type="InterPro" id="IPR050469">
    <property type="entry name" value="Diguanylate_Cyclase"/>
</dbReference>
<evidence type="ECO:0000259" key="7">
    <source>
        <dbReference type="PROSITE" id="PS50887"/>
    </source>
</evidence>